<keyword evidence="8 10" id="KW-0239">DNA-directed DNA polymerase</keyword>
<evidence type="ECO:0000256" key="4">
    <source>
        <dbReference type="ARBA" id="ARBA00022490"/>
    </source>
</evidence>
<dbReference type="GO" id="GO:0003677">
    <property type="term" value="F:DNA binding"/>
    <property type="evidence" value="ECO:0007669"/>
    <property type="project" value="UniProtKB-UniRule"/>
</dbReference>
<comment type="subunit">
    <text evidence="10">Forms a ring-shaped head-to-tail homodimer around DNA.</text>
</comment>
<dbReference type="InterPro" id="IPR022634">
    <property type="entry name" value="DNA_polIII_beta_N"/>
</dbReference>
<evidence type="ECO:0000256" key="9">
    <source>
        <dbReference type="ARBA" id="ARBA00023125"/>
    </source>
</evidence>
<dbReference type="PANTHER" id="PTHR30478">
    <property type="entry name" value="DNA POLYMERASE III SUBUNIT BETA"/>
    <property type="match status" value="1"/>
</dbReference>
<dbReference type="Pfam" id="PF00712">
    <property type="entry name" value="DNA_pol3_beta"/>
    <property type="match status" value="1"/>
</dbReference>
<evidence type="ECO:0000259" key="13">
    <source>
        <dbReference type="Pfam" id="PF02768"/>
    </source>
</evidence>
<dbReference type="RefSeq" id="WP_071064647.1">
    <property type="nucleotide sequence ID" value="NZ_MKIE01000017.1"/>
</dbReference>
<accession>A0A1S1V6I5</accession>
<dbReference type="AlphaFoldDB" id="A0A1S1V6I5"/>
<dbReference type="CDD" id="cd00140">
    <property type="entry name" value="beta_clamp"/>
    <property type="match status" value="1"/>
</dbReference>
<keyword evidence="7 10" id="KW-0235">DNA replication</keyword>
<dbReference type="SMART" id="SM00480">
    <property type="entry name" value="POL3Bc"/>
    <property type="match status" value="1"/>
</dbReference>
<dbReference type="Gene3D" id="3.70.10.10">
    <property type="match status" value="1"/>
</dbReference>
<evidence type="ECO:0000256" key="8">
    <source>
        <dbReference type="ARBA" id="ARBA00022932"/>
    </source>
</evidence>
<evidence type="ECO:0000256" key="1">
    <source>
        <dbReference type="ARBA" id="ARBA00004496"/>
    </source>
</evidence>
<comment type="function">
    <text evidence="10">Confers DNA tethering and processivity to DNA polymerases and other proteins. Acts as a clamp, forming a ring around DNA (a reaction catalyzed by the clamp-loading complex) which diffuses in an ATP-independent manner freely and bidirectionally along dsDNA. Initially characterized for its ability to contact the catalytic subunit of DNA polymerase III (Pol III), a complex, multichain enzyme responsible for most of the replicative synthesis in bacteria; Pol III exhibits 3'-5' exonuclease proofreading activity. The beta chain is required for initiation of replication as well as for processivity of DNA replication.</text>
</comment>
<keyword evidence="4 10" id="KW-0963">Cytoplasm</keyword>
<evidence type="ECO:0000256" key="2">
    <source>
        <dbReference type="ARBA" id="ARBA00010752"/>
    </source>
</evidence>
<evidence type="ECO:0000256" key="6">
    <source>
        <dbReference type="ARBA" id="ARBA00022695"/>
    </source>
</evidence>
<dbReference type="PIRSF" id="PIRSF000804">
    <property type="entry name" value="DNA_pol_III_b"/>
    <property type="match status" value="1"/>
</dbReference>
<evidence type="ECO:0000256" key="3">
    <source>
        <dbReference type="ARBA" id="ARBA00021035"/>
    </source>
</evidence>
<dbReference type="OrthoDB" id="8421503at2"/>
<dbReference type="EMBL" id="MKIE01000017">
    <property type="protein sequence ID" value="OHW61299.1"/>
    <property type="molecule type" value="Genomic_DNA"/>
</dbReference>
<dbReference type="GO" id="GO:0003887">
    <property type="term" value="F:DNA-directed DNA polymerase activity"/>
    <property type="evidence" value="ECO:0007669"/>
    <property type="project" value="UniProtKB-UniRule"/>
</dbReference>
<dbReference type="Proteomes" id="UP000180254">
    <property type="component" value="Unassembled WGS sequence"/>
</dbReference>
<keyword evidence="15" id="KW-1185">Reference proteome</keyword>
<sequence length="365" mass="40608">MKISIQQNTLSKAIGIVQRGVSSRSTLPILSGVLLRAINDELILTGTDLELGIETKVKCNVIEEGSIVLTSKLFGEVVRKLPPEEISIEADMENNVHINCGNSKFNIVGQPYEEYPQLPELDEEKSFHISKELLRSMIKQTIFATAQDETRPILTGALMEIEKSEASLIALDGYRLALKKVKIDYSEDIKVVIPAKTLSEVSKIVDEDESDVKISTTENHIIFSAGPTVVTSRLLEGQFLNYRDIIRSEYKTKAVVSTKELQSSIERASLLAREGKNNLIKLDISDDTVVITSNSEIGDVYESIPIKLEGDNIQIAFNSKYILDGIKAIESEEIELYLTSNVNPCIMKPLNDESYTYLVLPVRLA</sequence>
<feature type="domain" description="DNA polymerase III beta sliding clamp C-terminal" evidence="13">
    <location>
        <begin position="245"/>
        <end position="363"/>
    </location>
</feature>
<dbReference type="InterPro" id="IPR001001">
    <property type="entry name" value="DNA_polIII_beta"/>
</dbReference>
<dbReference type="GO" id="GO:0006271">
    <property type="term" value="P:DNA strand elongation involved in DNA replication"/>
    <property type="evidence" value="ECO:0007669"/>
    <property type="project" value="TreeGrafter"/>
</dbReference>
<dbReference type="GO" id="GO:0009360">
    <property type="term" value="C:DNA polymerase III complex"/>
    <property type="evidence" value="ECO:0007669"/>
    <property type="project" value="InterPro"/>
</dbReference>
<dbReference type="Gene3D" id="3.10.150.10">
    <property type="entry name" value="DNA Polymerase III, subunit A, domain 2"/>
    <property type="match status" value="1"/>
</dbReference>
<evidence type="ECO:0000313" key="14">
    <source>
        <dbReference type="EMBL" id="OHW61299.1"/>
    </source>
</evidence>
<dbReference type="Pfam" id="PF02768">
    <property type="entry name" value="DNA_pol3_beta_3"/>
    <property type="match status" value="1"/>
</dbReference>
<gene>
    <name evidence="14" type="primary">dnaN</name>
    <name evidence="14" type="ORF">EUAN_23360</name>
</gene>
<keyword evidence="6 10" id="KW-0548">Nucleotidyltransferase</keyword>
<dbReference type="InterPro" id="IPR022637">
    <property type="entry name" value="DNA_polIII_beta_cen"/>
</dbReference>
<comment type="caution">
    <text evidence="14">The sequence shown here is derived from an EMBL/GenBank/DDBJ whole genome shotgun (WGS) entry which is preliminary data.</text>
</comment>
<evidence type="ECO:0000256" key="10">
    <source>
        <dbReference type="PIRNR" id="PIRNR000804"/>
    </source>
</evidence>
<evidence type="ECO:0000256" key="5">
    <source>
        <dbReference type="ARBA" id="ARBA00022679"/>
    </source>
</evidence>
<feature type="domain" description="DNA polymerase III beta sliding clamp N-terminal" evidence="11">
    <location>
        <begin position="1"/>
        <end position="119"/>
    </location>
</feature>
<dbReference type="GO" id="GO:0008408">
    <property type="term" value="F:3'-5' exonuclease activity"/>
    <property type="evidence" value="ECO:0007669"/>
    <property type="project" value="InterPro"/>
</dbReference>
<keyword evidence="5 10" id="KW-0808">Transferase</keyword>
<proteinExistence type="inferred from homology"/>
<dbReference type="PANTHER" id="PTHR30478:SF0">
    <property type="entry name" value="BETA SLIDING CLAMP"/>
    <property type="match status" value="1"/>
</dbReference>
<dbReference type="NCBIfam" id="TIGR00663">
    <property type="entry name" value="dnan"/>
    <property type="match status" value="1"/>
</dbReference>
<evidence type="ECO:0000313" key="15">
    <source>
        <dbReference type="Proteomes" id="UP000180254"/>
    </source>
</evidence>
<dbReference type="GO" id="GO:0005737">
    <property type="term" value="C:cytoplasm"/>
    <property type="evidence" value="ECO:0007669"/>
    <property type="project" value="UniProtKB-SubCell"/>
</dbReference>
<feature type="domain" description="DNA polymerase III beta sliding clamp central" evidence="12">
    <location>
        <begin position="129"/>
        <end position="239"/>
    </location>
</feature>
<dbReference type="InterPro" id="IPR046938">
    <property type="entry name" value="DNA_clamp_sf"/>
</dbReference>
<dbReference type="STRING" id="39480.EUAN_23360"/>
<reference evidence="14 15" key="1">
    <citation type="submission" date="2016-09" db="EMBL/GenBank/DDBJ databases">
        <title>Genome sequence of Eubacterium angustum.</title>
        <authorList>
            <person name="Poehlein A."/>
            <person name="Daniel R."/>
        </authorList>
    </citation>
    <scope>NUCLEOTIDE SEQUENCE [LARGE SCALE GENOMIC DNA]</scope>
    <source>
        <strain evidence="14 15">DSM 1989</strain>
    </source>
</reference>
<evidence type="ECO:0000259" key="12">
    <source>
        <dbReference type="Pfam" id="PF02767"/>
    </source>
</evidence>
<dbReference type="SUPFAM" id="SSF55979">
    <property type="entry name" value="DNA clamp"/>
    <property type="match status" value="3"/>
</dbReference>
<evidence type="ECO:0000256" key="7">
    <source>
        <dbReference type="ARBA" id="ARBA00022705"/>
    </source>
</evidence>
<comment type="similarity">
    <text evidence="2 10">Belongs to the beta sliding clamp family.</text>
</comment>
<evidence type="ECO:0000259" key="11">
    <source>
        <dbReference type="Pfam" id="PF00712"/>
    </source>
</evidence>
<protein>
    <recommendedName>
        <fullName evidence="3 10">Beta sliding clamp</fullName>
    </recommendedName>
</protein>
<name>A0A1S1V6I5_9FIRM</name>
<dbReference type="Pfam" id="PF02767">
    <property type="entry name" value="DNA_pol3_beta_2"/>
    <property type="match status" value="1"/>
</dbReference>
<dbReference type="InterPro" id="IPR022635">
    <property type="entry name" value="DNA_polIII_beta_C"/>
</dbReference>
<organism evidence="14 15">
    <name type="scientific">Andreesenia angusta</name>
    <dbReference type="NCBI Taxonomy" id="39480"/>
    <lineage>
        <taxon>Bacteria</taxon>
        <taxon>Bacillati</taxon>
        <taxon>Bacillota</taxon>
        <taxon>Tissierellia</taxon>
        <taxon>Tissierellales</taxon>
        <taxon>Gottschalkiaceae</taxon>
        <taxon>Andreesenia</taxon>
    </lineage>
</organism>
<keyword evidence="9" id="KW-0238">DNA-binding</keyword>
<comment type="subcellular location">
    <subcellularLocation>
        <location evidence="1 10">Cytoplasm</location>
    </subcellularLocation>
</comment>